<evidence type="ECO:0000256" key="4">
    <source>
        <dbReference type="ARBA" id="ARBA00022452"/>
    </source>
</evidence>
<keyword evidence="4" id="KW-1134">Transmembrane beta strand</keyword>
<evidence type="ECO:0000313" key="11">
    <source>
        <dbReference type="EMBL" id="ABE50700.1"/>
    </source>
</evidence>
<dbReference type="KEGG" id="mfa:Mfla_2435"/>
<dbReference type="Gene3D" id="1.20.1600.10">
    <property type="entry name" value="Outer membrane efflux proteins (OEP)"/>
    <property type="match status" value="1"/>
</dbReference>
<gene>
    <name evidence="11" type="ordered locus">Mfla_2435</name>
</gene>
<dbReference type="InterPro" id="IPR051906">
    <property type="entry name" value="TolC-like"/>
</dbReference>
<feature type="signal peptide" evidence="10">
    <location>
        <begin position="1"/>
        <end position="24"/>
    </location>
</feature>
<keyword evidence="5" id="KW-0812">Transmembrane</keyword>
<keyword evidence="10" id="KW-0732">Signal</keyword>
<dbReference type="InterPro" id="IPR003423">
    <property type="entry name" value="OMP_efflux"/>
</dbReference>
<dbReference type="eggNOG" id="COG1538">
    <property type="taxonomic scope" value="Bacteria"/>
</dbReference>
<evidence type="ECO:0000256" key="7">
    <source>
        <dbReference type="ARBA" id="ARBA00023237"/>
    </source>
</evidence>
<organism evidence="11 12">
    <name type="scientific">Methylobacillus flagellatus (strain ATCC 51484 / DSM 6875 / VKM B-1610 / KT)</name>
    <dbReference type="NCBI Taxonomy" id="265072"/>
    <lineage>
        <taxon>Bacteria</taxon>
        <taxon>Pseudomonadati</taxon>
        <taxon>Pseudomonadota</taxon>
        <taxon>Betaproteobacteria</taxon>
        <taxon>Nitrosomonadales</taxon>
        <taxon>Methylophilaceae</taxon>
        <taxon>Methylobacillus</taxon>
    </lineage>
</organism>
<evidence type="ECO:0000256" key="2">
    <source>
        <dbReference type="ARBA" id="ARBA00007613"/>
    </source>
</evidence>
<dbReference type="SUPFAM" id="SSF56954">
    <property type="entry name" value="Outer membrane efflux proteins (OEP)"/>
    <property type="match status" value="1"/>
</dbReference>
<proteinExistence type="inferred from homology"/>
<feature type="compositionally biased region" description="Polar residues" evidence="9">
    <location>
        <begin position="248"/>
        <end position="258"/>
    </location>
</feature>
<dbReference type="AlphaFoldDB" id="Q1GYI7"/>
<protein>
    <submittedName>
        <fullName evidence="11">Outer membrane efflux protein</fullName>
    </submittedName>
</protein>
<accession>Q1GYI7</accession>
<evidence type="ECO:0000256" key="1">
    <source>
        <dbReference type="ARBA" id="ARBA00004442"/>
    </source>
</evidence>
<evidence type="ECO:0000313" key="12">
    <source>
        <dbReference type="Proteomes" id="UP000002440"/>
    </source>
</evidence>
<comment type="similarity">
    <text evidence="2">Belongs to the outer membrane factor (OMF) (TC 1.B.17) family.</text>
</comment>
<comment type="subcellular location">
    <subcellularLocation>
        <location evidence="1">Cell outer membrane</location>
    </subcellularLocation>
</comment>
<name>Q1GYI7_METFK</name>
<evidence type="ECO:0000256" key="8">
    <source>
        <dbReference type="SAM" id="Coils"/>
    </source>
</evidence>
<dbReference type="GO" id="GO:0009279">
    <property type="term" value="C:cell outer membrane"/>
    <property type="evidence" value="ECO:0007669"/>
    <property type="project" value="UniProtKB-SubCell"/>
</dbReference>
<evidence type="ECO:0000256" key="9">
    <source>
        <dbReference type="SAM" id="MobiDB-lite"/>
    </source>
</evidence>
<dbReference type="Pfam" id="PF02321">
    <property type="entry name" value="OEP"/>
    <property type="match status" value="1"/>
</dbReference>
<evidence type="ECO:0000256" key="5">
    <source>
        <dbReference type="ARBA" id="ARBA00022692"/>
    </source>
</evidence>
<dbReference type="GO" id="GO:0015562">
    <property type="term" value="F:efflux transmembrane transporter activity"/>
    <property type="evidence" value="ECO:0007669"/>
    <property type="project" value="InterPro"/>
</dbReference>
<dbReference type="GO" id="GO:1990281">
    <property type="term" value="C:efflux pump complex"/>
    <property type="evidence" value="ECO:0007669"/>
    <property type="project" value="TreeGrafter"/>
</dbReference>
<evidence type="ECO:0000256" key="3">
    <source>
        <dbReference type="ARBA" id="ARBA00022448"/>
    </source>
</evidence>
<feature type="region of interest" description="Disordered" evidence="9">
    <location>
        <begin position="248"/>
        <end position="269"/>
    </location>
</feature>
<keyword evidence="8" id="KW-0175">Coiled coil</keyword>
<dbReference type="PANTHER" id="PTHR30026:SF22">
    <property type="entry name" value="OUTER MEMBRANE EFFLUX PROTEIN"/>
    <property type="match status" value="1"/>
</dbReference>
<keyword evidence="6" id="KW-0472">Membrane</keyword>
<feature type="compositionally biased region" description="Basic and acidic residues" evidence="9">
    <location>
        <begin position="260"/>
        <end position="269"/>
    </location>
</feature>
<reference evidence="11 12" key="1">
    <citation type="submission" date="2006-03" db="EMBL/GenBank/DDBJ databases">
        <title>Complete sequence of Methylobacillus flagellatus KT.</title>
        <authorList>
            <consortium name="US DOE Joint Genome Institute"/>
            <person name="Copeland A."/>
            <person name="Lucas S."/>
            <person name="Lapidus A."/>
            <person name="Barry K."/>
            <person name="Detter J.C."/>
            <person name="Glavina del Rio T."/>
            <person name="Hammon N."/>
            <person name="Israni S."/>
            <person name="Dalin E."/>
            <person name="Tice H."/>
            <person name="Pitluck S."/>
            <person name="Brettin T."/>
            <person name="Bruce D."/>
            <person name="Han C."/>
            <person name="Tapia R."/>
            <person name="Saunders E."/>
            <person name="Gilna P."/>
            <person name="Schmutz J."/>
            <person name="Larimer F."/>
            <person name="Land M."/>
            <person name="Kyrpides N."/>
            <person name="Anderson I."/>
            <person name="Richardson P."/>
        </authorList>
    </citation>
    <scope>NUCLEOTIDE SEQUENCE [LARGE SCALE GENOMIC DNA]</scope>
    <source>
        <strain evidence="12">KT / ATCC 51484 / DSM 6875</strain>
    </source>
</reference>
<feature type="coiled-coil region" evidence="8">
    <location>
        <begin position="494"/>
        <end position="521"/>
    </location>
</feature>
<dbReference type="EMBL" id="CP000284">
    <property type="protein sequence ID" value="ABE50700.1"/>
    <property type="molecule type" value="Genomic_DNA"/>
</dbReference>
<keyword evidence="7" id="KW-0998">Cell outer membrane</keyword>
<keyword evidence="12" id="KW-1185">Reference proteome</keyword>
<keyword evidence="3" id="KW-0813">Transport</keyword>
<feature type="chain" id="PRO_5004189771" evidence="10">
    <location>
        <begin position="25"/>
        <end position="642"/>
    </location>
</feature>
<dbReference type="GO" id="GO:0015288">
    <property type="term" value="F:porin activity"/>
    <property type="evidence" value="ECO:0007669"/>
    <property type="project" value="TreeGrafter"/>
</dbReference>
<sequence>MSNSRKYFMFKCTWPMLVVTAAWAAEPQGETTNAPASALQTASSAAHAAVEAANAAAAAATAAANAATAAANAASEAVKATEQGLKQPQLVVAPTTPEQLASPPASAAPALVGNTPLQQQAAQPNVAPIGLQSLNLDLPTQAQSVAAVDELHLSRLFGTSIIPVAVANEIHNEYLSSEYADQVHSEQSPATVTDTMDIRAATDAAVDFSRDVHIADERLNQAEAQSKQARGLLLPNLSVRYGKGREISSPSSAINARTGSRMEESHHTRTDRIITLRQPLMDLTSIYDWKRRQAIISAREESRRGSQGDAWLSTVNAYLGLTTSRLIADLSLGYENQLNELFTYVDKRAAAGASSDADRERVRARSLAARSARTQQEAAHSAASIEFLRLTNIAPQNIRLPEREDMGTIPSTAAEAIKIAMDNSPDIASIREELRASQIDHNVARSRYAPRLDLELSRWTTDNAGGPVGEQDDKRFMVVLNWNLLNGGADYYMAREKLSRIEEIRYRLDDLQRRISQAMISQYAILESTREQLVAGYRELNAITSAVTAMSEKMLAGNQSLLDLLDVYDRQYQARTRLVTLHAQEIDALSQINRLLGQSRPMTMVADGKAPGFGPATPHAEDTVTMPLDLQEEGTATPLPKE</sequence>
<evidence type="ECO:0000256" key="10">
    <source>
        <dbReference type="SAM" id="SignalP"/>
    </source>
</evidence>
<dbReference type="STRING" id="265072.Mfla_2435"/>
<dbReference type="Proteomes" id="UP000002440">
    <property type="component" value="Chromosome"/>
</dbReference>
<evidence type="ECO:0000256" key="6">
    <source>
        <dbReference type="ARBA" id="ARBA00023136"/>
    </source>
</evidence>
<dbReference type="PANTHER" id="PTHR30026">
    <property type="entry name" value="OUTER MEMBRANE PROTEIN TOLC"/>
    <property type="match status" value="1"/>
</dbReference>
<dbReference type="HOGENOM" id="CLU_426298_0_0_4"/>